<dbReference type="AlphaFoldDB" id="A0A4Q9MUA4"/>
<organism evidence="1">
    <name type="scientific">Dichomitus squalens</name>
    <dbReference type="NCBI Taxonomy" id="114155"/>
    <lineage>
        <taxon>Eukaryota</taxon>
        <taxon>Fungi</taxon>
        <taxon>Dikarya</taxon>
        <taxon>Basidiomycota</taxon>
        <taxon>Agaricomycotina</taxon>
        <taxon>Agaricomycetes</taxon>
        <taxon>Polyporales</taxon>
        <taxon>Polyporaceae</taxon>
        <taxon>Dichomitus</taxon>
    </lineage>
</organism>
<reference evidence="1" key="1">
    <citation type="submission" date="2019-01" db="EMBL/GenBank/DDBJ databases">
        <title>Draft genome sequences of three monokaryotic isolates of the white-rot basidiomycete fungus Dichomitus squalens.</title>
        <authorList>
            <consortium name="DOE Joint Genome Institute"/>
            <person name="Lopez S.C."/>
            <person name="Andreopoulos B."/>
            <person name="Pangilinan J."/>
            <person name="Lipzen A."/>
            <person name="Riley R."/>
            <person name="Ahrendt S."/>
            <person name="Ng V."/>
            <person name="Barry K."/>
            <person name="Daum C."/>
            <person name="Grigoriev I.V."/>
            <person name="Hilden K.S."/>
            <person name="Makela M.R."/>
            <person name="de Vries R.P."/>
        </authorList>
    </citation>
    <scope>NUCLEOTIDE SEQUENCE [LARGE SCALE GENOMIC DNA]</scope>
    <source>
        <strain evidence="1">OM18370.1</strain>
    </source>
</reference>
<proteinExistence type="predicted"/>
<dbReference type="Proteomes" id="UP000292957">
    <property type="component" value="Unassembled WGS sequence"/>
</dbReference>
<dbReference type="EMBL" id="ML143400">
    <property type="protein sequence ID" value="TBU31265.1"/>
    <property type="molecule type" value="Genomic_DNA"/>
</dbReference>
<protein>
    <submittedName>
        <fullName evidence="1">Uncharacterized protein</fullName>
    </submittedName>
</protein>
<evidence type="ECO:0000313" key="1">
    <source>
        <dbReference type="EMBL" id="TBU31265.1"/>
    </source>
</evidence>
<sequence>MWLHCHITLTRALFGVGEREAILRQKRTRYSFKPPRISAPRWCPSIIASLHLLAYINPPPRPSTLSSEPPCSLPSLHSGCAGDPHRCSSMLGRWSYAWT</sequence>
<name>A0A4Q9MUA4_9APHY</name>
<accession>A0A4Q9MUA4</accession>
<gene>
    <name evidence="1" type="ORF">BD311DRAFT_133496</name>
</gene>